<evidence type="ECO:0000259" key="5">
    <source>
        <dbReference type="Pfam" id="PF01979"/>
    </source>
</evidence>
<protein>
    <submittedName>
        <fullName evidence="6">Putative guanine deaminase</fullName>
        <ecNumber evidence="6">3.5.4.3</ecNumber>
    </submittedName>
</protein>
<dbReference type="Gene3D" id="2.30.40.10">
    <property type="entry name" value="Urease, subunit C, domain 1"/>
    <property type="match status" value="1"/>
</dbReference>
<dbReference type="GO" id="GO:0008270">
    <property type="term" value="F:zinc ion binding"/>
    <property type="evidence" value="ECO:0007669"/>
    <property type="project" value="TreeGrafter"/>
</dbReference>
<dbReference type="STRING" id="78346.BRUM_0610"/>
<evidence type="ECO:0000313" key="6">
    <source>
        <dbReference type="EMBL" id="KFI87470.1"/>
    </source>
</evidence>
<dbReference type="PANTHER" id="PTHR11271:SF6">
    <property type="entry name" value="GUANINE DEAMINASE"/>
    <property type="match status" value="1"/>
</dbReference>
<accession>A0A087CW20</accession>
<dbReference type="InterPro" id="IPR051607">
    <property type="entry name" value="Metallo-dep_hydrolases"/>
</dbReference>
<dbReference type="GO" id="GO:0046098">
    <property type="term" value="P:guanine metabolic process"/>
    <property type="evidence" value="ECO:0007669"/>
    <property type="project" value="TreeGrafter"/>
</dbReference>
<dbReference type="InterPro" id="IPR011059">
    <property type="entry name" value="Metal-dep_hydrolase_composite"/>
</dbReference>
<organism evidence="6 7">
    <name type="scientific">Bifidobacterium ruminantium</name>
    <dbReference type="NCBI Taxonomy" id="78346"/>
    <lineage>
        <taxon>Bacteria</taxon>
        <taxon>Bacillati</taxon>
        <taxon>Actinomycetota</taxon>
        <taxon>Actinomycetes</taxon>
        <taxon>Bifidobacteriales</taxon>
        <taxon>Bifidobacteriaceae</taxon>
        <taxon>Bifidobacterium</taxon>
    </lineage>
</organism>
<keyword evidence="7" id="KW-1185">Reference proteome</keyword>
<comment type="caution">
    <text evidence="6">The sequence shown here is derived from an EMBL/GenBank/DDBJ whole genome shotgun (WGS) entry which is preliminary data.</text>
</comment>
<comment type="cofactor">
    <cofactor evidence="1">
        <name>Zn(2+)</name>
        <dbReference type="ChEBI" id="CHEBI:29105"/>
    </cofactor>
</comment>
<dbReference type="Proteomes" id="UP000029078">
    <property type="component" value="Unassembled WGS sequence"/>
</dbReference>
<dbReference type="RefSeq" id="WP_202805790.1">
    <property type="nucleotide sequence ID" value="NZ_JGZL01000012.1"/>
</dbReference>
<evidence type="ECO:0000256" key="4">
    <source>
        <dbReference type="ARBA" id="ARBA00022833"/>
    </source>
</evidence>
<dbReference type="EMBL" id="JGZL01000012">
    <property type="protein sequence ID" value="KFI87470.1"/>
    <property type="molecule type" value="Genomic_DNA"/>
</dbReference>
<keyword evidence="2" id="KW-0479">Metal-binding</keyword>
<gene>
    <name evidence="6" type="ORF">BRUM_0610</name>
</gene>
<evidence type="ECO:0000256" key="1">
    <source>
        <dbReference type="ARBA" id="ARBA00001947"/>
    </source>
</evidence>
<dbReference type="PANTHER" id="PTHR11271">
    <property type="entry name" value="GUANINE DEAMINASE"/>
    <property type="match status" value="1"/>
</dbReference>
<keyword evidence="4" id="KW-0862">Zinc</keyword>
<evidence type="ECO:0000256" key="2">
    <source>
        <dbReference type="ARBA" id="ARBA00022723"/>
    </source>
</evidence>
<dbReference type="Pfam" id="PF01979">
    <property type="entry name" value="Amidohydro_1"/>
    <property type="match status" value="1"/>
</dbReference>
<dbReference type="SUPFAM" id="SSF51338">
    <property type="entry name" value="Composite domain of metallo-dependent hydrolases"/>
    <property type="match status" value="2"/>
</dbReference>
<dbReference type="AlphaFoldDB" id="A0A087CW20"/>
<keyword evidence="3 6" id="KW-0378">Hydrolase</keyword>
<dbReference type="EC" id="3.5.4.3" evidence="6"/>
<dbReference type="eggNOG" id="COG0402">
    <property type="taxonomic scope" value="Bacteria"/>
</dbReference>
<dbReference type="InterPro" id="IPR006680">
    <property type="entry name" value="Amidohydro-rel"/>
</dbReference>
<evidence type="ECO:0000256" key="3">
    <source>
        <dbReference type="ARBA" id="ARBA00022801"/>
    </source>
</evidence>
<reference evidence="6 7" key="1">
    <citation type="submission" date="2014-03" db="EMBL/GenBank/DDBJ databases">
        <title>Genomics of Bifidobacteria.</title>
        <authorList>
            <person name="Ventura M."/>
            <person name="Milani C."/>
            <person name="Lugli G.A."/>
        </authorList>
    </citation>
    <scope>NUCLEOTIDE SEQUENCE [LARGE SCALE GENOMIC DNA]</scope>
    <source>
        <strain evidence="6 7">LMG 21811</strain>
    </source>
</reference>
<dbReference type="GO" id="GO:0008892">
    <property type="term" value="F:guanine deaminase activity"/>
    <property type="evidence" value="ECO:0007669"/>
    <property type="project" value="UniProtKB-EC"/>
</dbReference>
<name>A0A087CW20_BIFRU</name>
<sequence length="443" mass="49229">MHVNAQAGQRPGNRMLYIGDIAFTPSPQRLVGIRRGVVAVENGIVSGCYESMDDVPSDWLDAPKTDFGDALVIPGFNDLHIHAPQYPTAGLGLDKELLPWLETYTFPAEARFASPDYARIWYQRFIQRMWEGGTLRFSAFATLHREATLTLARLAQESGLRPVIGKVNMDRNGSEELSESTEESLDNTFAVIETMRSETPDIGYIVTPRFVPSTTPELMRGLAAIAQRYDLPVQSHLSENRGEVAWVRELHPECASYTDVYEHYGLLRDGKTIMAHCIYLDDEEIDTLRRHGVTVAHCPQSNANLTSGIMPARRYLEKGLHVTIASDVDAGHVPDMNRHIAAAVAVSKLWQTQYADETALRLPEAFHMATKEPGRFLAAATGQEPAGSFEPGYAFDALVVEPMTSPWGLSIAERVEQFIYTGAPANISHRYVAGREIPRPFAE</sequence>
<dbReference type="Gene3D" id="3.20.20.140">
    <property type="entry name" value="Metal-dependent hydrolases"/>
    <property type="match status" value="1"/>
</dbReference>
<dbReference type="InterPro" id="IPR032466">
    <property type="entry name" value="Metal_Hydrolase"/>
</dbReference>
<evidence type="ECO:0000313" key="7">
    <source>
        <dbReference type="Proteomes" id="UP000029078"/>
    </source>
</evidence>
<proteinExistence type="predicted"/>
<feature type="domain" description="Amidohydrolase-related" evidence="5">
    <location>
        <begin position="71"/>
        <end position="435"/>
    </location>
</feature>
<dbReference type="SUPFAM" id="SSF51556">
    <property type="entry name" value="Metallo-dependent hydrolases"/>
    <property type="match status" value="1"/>
</dbReference>
<dbReference type="GO" id="GO:0005829">
    <property type="term" value="C:cytosol"/>
    <property type="evidence" value="ECO:0007669"/>
    <property type="project" value="TreeGrafter"/>
</dbReference>